<feature type="domain" description="LicD/FKTN/FKRP nucleotidyltransferase" evidence="1">
    <location>
        <begin position="30"/>
        <end position="261"/>
    </location>
</feature>
<reference evidence="2 3" key="1">
    <citation type="submission" date="2022-06" db="EMBL/GenBank/DDBJ databases">
        <title>Isolation of gut microbiota from human fecal samples.</title>
        <authorList>
            <person name="Pamer E.G."/>
            <person name="Barat B."/>
            <person name="Waligurski E."/>
            <person name="Medina S."/>
            <person name="Paddock L."/>
            <person name="Mostad J."/>
        </authorList>
    </citation>
    <scope>NUCLEOTIDE SEQUENCE [LARGE SCALE GENOMIC DNA]</scope>
    <source>
        <strain evidence="2 3">DFI.6.1</strain>
    </source>
</reference>
<comment type="caution">
    <text evidence="2">The sequence shown here is derived from an EMBL/GenBank/DDBJ whole genome shotgun (WGS) entry which is preliminary data.</text>
</comment>
<dbReference type="Pfam" id="PF04991">
    <property type="entry name" value="LicD"/>
    <property type="match status" value="1"/>
</dbReference>
<dbReference type="EMBL" id="JANGCH010000001">
    <property type="protein sequence ID" value="MCQ5120697.1"/>
    <property type="molecule type" value="Genomic_DNA"/>
</dbReference>
<evidence type="ECO:0000313" key="3">
    <source>
        <dbReference type="Proteomes" id="UP001524435"/>
    </source>
</evidence>
<keyword evidence="3" id="KW-1185">Reference proteome</keyword>
<protein>
    <submittedName>
        <fullName evidence="2">LicD family protein</fullName>
    </submittedName>
</protein>
<dbReference type="PANTHER" id="PTHR43404">
    <property type="entry name" value="LIPOPOLYSACCHARIDE CHOLINEPHOSPHOTRANSFERASE LICD"/>
    <property type="match status" value="1"/>
</dbReference>
<organism evidence="2 3">
    <name type="scientific">Massilicoli timonensis</name>
    <dbReference type="NCBI Taxonomy" id="2015901"/>
    <lineage>
        <taxon>Bacteria</taxon>
        <taxon>Bacillati</taxon>
        <taxon>Bacillota</taxon>
        <taxon>Erysipelotrichia</taxon>
        <taxon>Erysipelotrichales</taxon>
        <taxon>Erysipelotrichaceae</taxon>
        <taxon>Massilicoli</taxon>
    </lineage>
</organism>
<dbReference type="RefSeq" id="WP_102267671.1">
    <property type="nucleotide sequence ID" value="NZ_CALVCM010000022.1"/>
</dbReference>
<name>A0ABT1SHS3_9FIRM</name>
<dbReference type="InterPro" id="IPR007074">
    <property type="entry name" value="LicD/FKTN/FKRP_NTP_transf"/>
</dbReference>
<evidence type="ECO:0000313" key="2">
    <source>
        <dbReference type="EMBL" id="MCQ5120697.1"/>
    </source>
</evidence>
<accession>A0ABT1SHS3</accession>
<proteinExistence type="predicted"/>
<sequence>MGISKGYDDETLKRVQEVQLGILKSFISFCDKHDLHYFMTYGSALGTVRHHGFIPWDDDIDVGMLRPEYERFLELFAKEGIENLEILTPLHNEAFASRVTHLQRKDTTFISEYSKDLKCHTGINMDIFIYDKVSNDPKIRKKQFHYTYLLGKLLFLKGTANPNIPAKGLKGKLYHAACIVIHHFLNLFRIKASSIYKKMMRYAMSASHEDSAYVAHFGGYRTEIGVFSVADDIFPLRKMKYEEIEVNVIYQVEKFLTIFYGEKYMEMPPVELQVNHYPYKIEFGDYDE</sequence>
<dbReference type="PANTHER" id="PTHR43404:SF2">
    <property type="entry name" value="LIPOPOLYSACCHARIDE CHOLINEPHOSPHOTRANSFERASE LICD"/>
    <property type="match status" value="1"/>
</dbReference>
<gene>
    <name evidence="2" type="ORF">NE663_00280</name>
</gene>
<dbReference type="InterPro" id="IPR052942">
    <property type="entry name" value="LPS_cholinephosphotransferase"/>
</dbReference>
<evidence type="ECO:0000259" key="1">
    <source>
        <dbReference type="Pfam" id="PF04991"/>
    </source>
</evidence>
<dbReference type="Proteomes" id="UP001524435">
    <property type="component" value="Unassembled WGS sequence"/>
</dbReference>